<feature type="binding site" evidence="6">
    <location>
        <position position="403"/>
    </location>
    <ligand>
        <name>substrate</name>
    </ligand>
</feature>
<evidence type="ECO:0000256" key="5">
    <source>
        <dbReference type="ARBA" id="ARBA00023315"/>
    </source>
</evidence>
<dbReference type="GO" id="GO:0006592">
    <property type="term" value="P:ornithine biosynthetic process"/>
    <property type="evidence" value="ECO:0007669"/>
    <property type="project" value="TreeGrafter"/>
</dbReference>
<comment type="similarity">
    <text evidence="1 6">Belongs to the ArgJ family.</text>
</comment>
<comment type="catalytic activity">
    <reaction evidence="6">
        <text>L-glutamate + acetyl-CoA = N-acetyl-L-glutamate + CoA + H(+)</text>
        <dbReference type="Rhea" id="RHEA:24292"/>
        <dbReference type="ChEBI" id="CHEBI:15378"/>
        <dbReference type="ChEBI" id="CHEBI:29985"/>
        <dbReference type="ChEBI" id="CHEBI:44337"/>
        <dbReference type="ChEBI" id="CHEBI:57287"/>
        <dbReference type="ChEBI" id="CHEBI:57288"/>
        <dbReference type="EC" id="2.3.1.1"/>
    </reaction>
</comment>
<dbReference type="InterPro" id="IPR002813">
    <property type="entry name" value="Arg_biosynth_ArgJ"/>
</dbReference>
<dbReference type="EC" id="2.3.1.35" evidence="6"/>
<dbReference type="Gene3D" id="3.10.20.340">
    <property type="entry name" value="ArgJ beta chain, C-terminal domain"/>
    <property type="match status" value="1"/>
</dbReference>
<keyword evidence="6" id="KW-0028">Amino-acid biosynthesis</keyword>
<dbReference type="AlphaFoldDB" id="A0A4Y8ZNA4"/>
<dbReference type="PANTHER" id="PTHR23100:SF0">
    <property type="entry name" value="ARGININE BIOSYNTHESIS BIFUNCTIONAL PROTEIN ARGJ, MITOCHONDRIAL"/>
    <property type="match status" value="1"/>
</dbReference>
<dbReference type="UniPathway" id="UPA00068">
    <property type="reaction ID" value="UER00106"/>
</dbReference>
<dbReference type="GO" id="GO:0004042">
    <property type="term" value="F:L-glutamate N-acetyltransferase activity"/>
    <property type="evidence" value="ECO:0007669"/>
    <property type="project" value="UniProtKB-UniRule"/>
</dbReference>
<keyword evidence="8" id="KW-1185">Reference proteome</keyword>
<feature type="chain" id="PRO_5023414710" description="Arginine biosynthesis bifunctional protein ArgJ beta chain" evidence="6">
    <location>
        <begin position="202"/>
        <end position="407"/>
    </location>
</feature>
<dbReference type="Gene3D" id="3.60.70.12">
    <property type="entry name" value="L-amino peptidase D-ALA esterase/amidase"/>
    <property type="match status" value="1"/>
</dbReference>
<evidence type="ECO:0000256" key="4">
    <source>
        <dbReference type="ARBA" id="ARBA00022813"/>
    </source>
</evidence>
<gene>
    <name evidence="6 7" type="primary">argJ</name>
    <name evidence="7" type="ORF">E2493_14780</name>
</gene>
<dbReference type="Pfam" id="PF01960">
    <property type="entry name" value="ArgJ"/>
    <property type="match status" value="1"/>
</dbReference>
<keyword evidence="6" id="KW-0055">Arginine biosynthesis</keyword>
<dbReference type="InterPro" id="IPR016117">
    <property type="entry name" value="ArgJ-like_dom_sf"/>
</dbReference>
<feature type="binding site" evidence="6">
    <location>
        <position position="169"/>
    </location>
    <ligand>
        <name>substrate</name>
    </ligand>
</feature>
<dbReference type="PANTHER" id="PTHR23100">
    <property type="entry name" value="ARGININE BIOSYNTHESIS BIFUNCTIONAL PROTEIN ARGJ"/>
    <property type="match status" value="1"/>
</dbReference>
<dbReference type="GO" id="GO:0005737">
    <property type="term" value="C:cytoplasm"/>
    <property type="evidence" value="ECO:0007669"/>
    <property type="project" value="UniProtKB-SubCell"/>
</dbReference>
<keyword evidence="6" id="KW-0963">Cytoplasm</keyword>
<dbReference type="NCBIfam" id="TIGR00120">
    <property type="entry name" value="ArgJ"/>
    <property type="match status" value="1"/>
</dbReference>
<comment type="pathway">
    <text evidence="6">Amino-acid biosynthesis; L-arginine biosynthesis; N(2)-acetyl-L-ornithine from L-glutamate: step 1/4.</text>
</comment>
<dbReference type="HAMAP" id="MF_01106">
    <property type="entry name" value="ArgJ"/>
    <property type="match status" value="1"/>
</dbReference>
<feature type="active site" description="Nucleophile" evidence="6">
    <location>
        <position position="202"/>
    </location>
</feature>
<dbReference type="Proteomes" id="UP000298213">
    <property type="component" value="Unassembled WGS sequence"/>
</dbReference>
<accession>A0A4Y8ZNA4</accession>
<reference evidence="7 8" key="1">
    <citation type="submission" date="2019-03" db="EMBL/GenBank/DDBJ databases">
        <title>Genome sequence of Sphingomonas sp. 17J27-24.</title>
        <authorList>
            <person name="Kim M."/>
            <person name="Maeng S."/>
            <person name="Sathiyaraj S."/>
        </authorList>
    </citation>
    <scope>NUCLEOTIDE SEQUENCE [LARGE SCALE GENOMIC DNA]</scope>
    <source>
        <strain evidence="7 8">17J27-24</strain>
    </source>
</reference>
<name>A0A4Y8ZNA4_9SPHN</name>
<dbReference type="NCBIfam" id="NF003802">
    <property type="entry name" value="PRK05388.1"/>
    <property type="match status" value="1"/>
</dbReference>
<feature type="chain" id="PRO_5023414711" description="Arginine biosynthesis bifunctional protein ArgJ alpha chain" evidence="6">
    <location>
        <begin position="1"/>
        <end position="201"/>
    </location>
</feature>
<dbReference type="OrthoDB" id="9804242at2"/>
<comment type="pathway">
    <text evidence="6">Amino-acid biosynthesis; L-arginine biosynthesis; L-ornithine and N-acetyl-L-glutamate from L-glutamate and N(2)-acetyl-L-ornithine (cyclic): step 1/1.</text>
</comment>
<organism evidence="7 8">
    <name type="scientific">Sphingomonas parva</name>
    <dbReference type="NCBI Taxonomy" id="2555898"/>
    <lineage>
        <taxon>Bacteria</taxon>
        <taxon>Pseudomonadati</taxon>
        <taxon>Pseudomonadota</taxon>
        <taxon>Alphaproteobacteria</taxon>
        <taxon>Sphingomonadales</taxon>
        <taxon>Sphingomonadaceae</taxon>
        <taxon>Sphingomonas</taxon>
    </lineage>
</organism>
<feature type="binding site" evidence="6">
    <location>
        <position position="281"/>
    </location>
    <ligand>
        <name>substrate</name>
    </ligand>
</feature>
<comment type="caution">
    <text evidence="6">Lacks conserved residue(s) required for the propagation of feature annotation.</text>
</comment>
<dbReference type="CDD" id="cd02152">
    <property type="entry name" value="OAT"/>
    <property type="match status" value="1"/>
</dbReference>
<dbReference type="SUPFAM" id="SSF56266">
    <property type="entry name" value="DmpA/ArgJ-like"/>
    <property type="match status" value="1"/>
</dbReference>
<evidence type="ECO:0000313" key="7">
    <source>
        <dbReference type="EMBL" id="TFI57471.1"/>
    </source>
</evidence>
<comment type="caution">
    <text evidence="7">The sequence shown here is derived from an EMBL/GenBank/DDBJ whole genome shotgun (WGS) entry which is preliminary data.</text>
</comment>
<protein>
    <recommendedName>
        <fullName evidence="6">Arginine biosynthesis bifunctional protein ArgJ</fullName>
    </recommendedName>
    <domain>
        <recommendedName>
            <fullName evidence="6">Glutamate N-acetyltransferase</fullName>
            <ecNumber evidence="6">2.3.1.35</ecNumber>
        </recommendedName>
        <alternativeName>
            <fullName evidence="6">Ornithine acetyltransferase</fullName>
            <shortName evidence="6">OATase</shortName>
        </alternativeName>
        <alternativeName>
            <fullName evidence="6">Ornithine transacetylase</fullName>
        </alternativeName>
    </domain>
    <domain>
        <recommendedName>
            <fullName evidence="6">Amino-acid acetyltransferase</fullName>
            <ecNumber evidence="6">2.3.1.1</ecNumber>
        </recommendedName>
        <alternativeName>
            <fullName evidence="6">N-acetylglutamate synthase</fullName>
            <shortName evidence="6">AGSase</shortName>
        </alternativeName>
    </domain>
    <component>
        <recommendedName>
            <fullName evidence="6">Arginine biosynthesis bifunctional protein ArgJ alpha chain</fullName>
        </recommendedName>
    </component>
    <component>
        <recommendedName>
            <fullName evidence="6">Arginine biosynthesis bifunctional protein ArgJ beta chain</fullName>
        </recommendedName>
    </component>
</protein>
<feature type="binding site" evidence="6">
    <location>
        <position position="191"/>
    </location>
    <ligand>
        <name>substrate</name>
    </ligand>
</feature>
<keyword evidence="5 6" id="KW-0012">Acyltransferase</keyword>
<feature type="binding site" evidence="6">
    <location>
        <position position="202"/>
    </location>
    <ligand>
        <name>substrate</name>
    </ligand>
</feature>
<feature type="site" description="Involved in the stabilization of negative charge on the oxyanion by the formation of the oxyanion hole" evidence="6">
    <location>
        <position position="133"/>
    </location>
</feature>
<comment type="subcellular location">
    <subcellularLocation>
        <location evidence="6">Cytoplasm</location>
    </subcellularLocation>
</comment>
<comment type="subunit">
    <text evidence="2 6">Heterotetramer of two alpha and two beta chains.</text>
</comment>
<evidence type="ECO:0000256" key="6">
    <source>
        <dbReference type="HAMAP-Rule" id="MF_01106"/>
    </source>
</evidence>
<keyword evidence="4 6" id="KW-0068">Autocatalytic cleavage</keyword>
<feature type="site" description="Involved in the stabilization of negative charge on the oxyanion by the formation of the oxyanion hole" evidence="6">
    <location>
        <position position="132"/>
    </location>
</feature>
<comment type="function">
    <text evidence="6">Catalyzes two activities which are involved in the cyclic version of arginine biosynthesis: the synthesis of N-acetylglutamate from glutamate and acetyl-CoA as the acetyl donor, and of ornithine by transacetylation between N(2)-acetylornithine and glutamate.</text>
</comment>
<comment type="catalytic activity">
    <reaction evidence="6">
        <text>N(2)-acetyl-L-ornithine + L-glutamate = N-acetyl-L-glutamate + L-ornithine</text>
        <dbReference type="Rhea" id="RHEA:15349"/>
        <dbReference type="ChEBI" id="CHEBI:29985"/>
        <dbReference type="ChEBI" id="CHEBI:44337"/>
        <dbReference type="ChEBI" id="CHEBI:46911"/>
        <dbReference type="ChEBI" id="CHEBI:57805"/>
        <dbReference type="EC" id="2.3.1.35"/>
    </reaction>
</comment>
<dbReference type="InterPro" id="IPR042195">
    <property type="entry name" value="ArgJ_beta_C"/>
</dbReference>
<evidence type="ECO:0000256" key="2">
    <source>
        <dbReference type="ARBA" id="ARBA00011475"/>
    </source>
</evidence>
<dbReference type="EC" id="2.3.1.1" evidence="6"/>
<proteinExistence type="inferred from homology"/>
<evidence type="ECO:0000256" key="1">
    <source>
        <dbReference type="ARBA" id="ARBA00006774"/>
    </source>
</evidence>
<sequence length="407" mass="42178">MREPDARPRRDGRAVDRRNVPVSVTAAEGFVASGLHAGIKPRRYDMALVATEDCKPVTAAAVFTQNKFFAPPVAACRERLAANGGRAAAIIVNSGNANAGTGAAGRADAEAMCEATAEALGISPADVLVCSTGIIGNPLPMDRILAATPKLAKKLSVEGGADAAKGILTTDHKVKEAVIRGSTFTLGGMAKGCGMIAPNMATMLAFLTTDADVSAAEMTAILRDAADRTFNTLNVDGATSTNDTVILLASGRRGRPDKAEFADAVHRLCEDLTYQMARDAEGMTKMVQLRVTGARSDAEARAAAKSIAENNLVKCSWYGGDPYWGRLLGAAGSAGIDFEAEKTAVAYGGIIVSRGGTNAEHDEAAVAAHMKNEKIEIEVALGLGSGQAQVIGIDLGPGYIKENSKTS</sequence>
<evidence type="ECO:0000313" key="8">
    <source>
        <dbReference type="Proteomes" id="UP000298213"/>
    </source>
</evidence>
<keyword evidence="6" id="KW-0511">Multifunctional enzyme</keyword>
<evidence type="ECO:0000256" key="3">
    <source>
        <dbReference type="ARBA" id="ARBA00022679"/>
    </source>
</evidence>
<feature type="site" description="Cleavage; by autolysis" evidence="6">
    <location>
        <begin position="201"/>
        <end position="202"/>
    </location>
</feature>
<dbReference type="GO" id="GO:0004358">
    <property type="term" value="F:L-glutamate N-acetyltransferase activity, acting on acetyl-L-ornithine as donor"/>
    <property type="evidence" value="ECO:0007669"/>
    <property type="project" value="UniProtKB-UniRule"/>
</dbReference>
<dbReference type="EMBL" id="SPDV01000030">
    <property type="protein sequence ID" value="TFI57471.1"/>
    <property type="molecule type" value="Genomic_DNA"/>
</dbReference>
<keyword evidence="3 6" id="KW-0808">Transferase</keyword>
<dbReference type="GO" id="GO:0006526">
    <property type="term" value="P:L-arginine biosynthetic process"/>
    <property type="evidence" value="ECO:0007669"/>
    <property type="project" value="UniProtKB-UniRule"/>
</dbReference>